<evidence type="ECO:0000313" key="2">
    <source>
        <dbReference type="EMBL" id="JAI03081.1"/>
    </source>
</evidence>
<accession>A0A0E9XML0</accession>
<sequence length="114" mass="12831">MLRRSHVFKRLGWGPSQAAGRCRSSAIQCNQTGGCYLEGETREHHPTAGNRNGLDGRLTEKHESTNPPVHTEQESNSNEQAIHFPDTRTFNLCPLHPFGITNSKKSKRPKKKQI</sequence>
<evidence type="ECO:0000256" key="1">
    <source>
        <dbReference type="SAM" id="MobiDB-lite"/>
    </source>
</evidence>
<reference evidence="2" key="2">
    <citation type="journal article" date="2015" name="Fish Shellfish Immunol.">
        <title>Early steps in the European eel (Anguilla anguilla)-Vibrio vulnificus interaction in the gills: Role of the RtxA13 toxin.</title>
        <authorList>
            <person name="Callol A."/>
            <person name="Pajuelo D."/>
            <person name="Ebbesson L."/>
            <person name="Teles M."/>
            <person name="MacKenzie S."/>
            <person name="Amaro C."/>
        </authorList>
    </citation>
    <scope>NUCLEOTIDE SEQUENCE</scope>
</reference>
<proteinExistence type="predicted"/>
<organism evidence="2">
    <name type="scientific">Anguilla anguilla</name>
    <name type="common">European freshwater eel</name>
    <name type="synonym">Muraena anguilla</name>
    <dbReference type="NCBI Taxonomy" id="7936"/>
    <lineage>
        <taxon>Eukaryota</taxon>
        <taxon>Metazoa</taxon>
        <taxon>Chordata</taxon>
        <taxon>Craniata</taxon>
        <taxon>Vertebrata</taxon>
        <taxon>Euteleostomi</taxon>
        <taxon>Actinopterygii</taxon>
        <taxon>Neopterygii</taxon>
        <taxon>Teleostei</taxon>
        <taxon>Anguilliformes</taxon>
        <taxon>Anguillidae</taxon>
        <taxon>Anguilla</taxon>
    </lineage>
</organism>
<name>A0A0E9XML0_ANGAN</name>
<protein>
    <submittedName>
        <fullName evidence="2">Uncharacterized protein</fullName>
    </submittedName>
</protein>
<reference evidence="2" key="1">
    <citation type="submission" date="2014-11" db="EMBL/GenBank/DDBJ databases">
        <authorList>
            <person name="Amaro Gonzalez C."/>
        </authorList>
    </citation>
    <scope>NUCLEOTIDE SEQUENCE</scope>
</reference>
<dbReference type="EMBL" id="GBXM01005497">
    <property type="protein sequence ID" value="JAI03081.1"/>
    <property type="molecule type" value="Transcribed_RNA"/>
</dbReference>
<dbReference type="AlphaFoldDB" id="A0A0E9XML0"/>
<feature type="region of interest" description="Disordered" evidence="1">
    <location>
        <begin position="39"/>
        <end position="82"/>
    </location>
</feature>